<evidence type="ECO:0000313" key="2">
    <source>
        <dbReference type="EMBL" id="ATG55570.1"/>
    </source>
</evidence>
<feature type="transmembrane region" description="Helical" evidence="1">
    <location>
        <begin position="22"/>
        <end position="44"/>
    </location>
</feature>
<dbReference type="KEGG" id="bgg:CFK41_12910"/>
<organism evidence="2 3">
    <name type="scientific">Brachybacterium ginsengisoli</name>
    <dbReference type="NCBI Taxonomy" id="1331682"/>
    <lineage>
        <taxon>Bacteria</taxon>
        <taxon>Bacillati</taxon>
        <taxon>Actinomycetota</taxon>
        <taxon>Actinomycetes</taxon>
        <taxon>Micrococcales</taxon>
        <taxon>Dermabacteraceae</taxon>
        <taxon>Brachybacterium</taxon>
    </lineage>
</organism>
<evidence type="ECO:0008006" key="4">
    <source>
        <dbReference type="Google" id="ProtNLM"/>
    </source>
</evidence>
<sequence length="96" mass="10448">MTNYNAPAASTTTGAPVSKTKWIVQLVVGALVLGNVITLIFAILGLVKADTDLETANKYYKWGWIAYIICAVLWIIGIIAYIVFIASMMASMPTDY</sequence>
<evidence type="ECO:0000313" key="3">
    <source>
        <dbReference type="Proteomes" id="UP000217889"/>
    </source>
</evidence>
<name>A0A291GZE9_9MICO</name>
<keyword evidence="1" id="KW-0472">Membrane</keyword>
<dbReference type="OrthoDB" id="4794435at2"/>
<dbReference type="Proteomes" id="UP000217889">
    <property type="component" value="Chromosome"/>
</dbReference>
<feature type="transmembrane region" description="Helical" evidence="1">
    <location>
        <begin position="64"/>
        <end position="86"/>
    </location>
</feature>
<keyword evidence="1" id="KW-1133">Transmembrane helix</keyword>
<protein>
    <recommendedName>
        <fullName evidence="4">Cardiolipin synthase N-terminal domain-containing protein</fullName>
    </recommendedName>
</protein>
<accession>A0A291GZE9</accession>
<dbReference type="RefSeq" id="WP_096800030.1">
    <property type="nucleotide sequence ID" value="NZ_CP023564.1"/>
</dbReference>
<reference evidence="2 3" key="1">
    <citation type="journal article" date="2014" name="Int. J. Syst. Evol. Microbiol.">
        <title>Brachybacterium ginsengisoli sp. nov., isolated from soil of a ginseng field.</title>
        <authorList>
            <person name="Hoang V.A."/>
            <person name="Kim Y.J."/>
            <person name="Nguyen N.L."/>
            <person name="Yang D.C."/>
        </authorList>
    </citation>
    <scope>NUCLEOTIDE SEQUENCE [LARGE SCALE GENOMIC DNA]</scope>
    <source>
        <strain evidence="2 3">DCY80</strain>
    </source>
</reference>
<keyword evidence="1" id="KW-0812">Transmembrane</keyword>
<proteinExistence type="predicted"/>
<gene>
    <name evidence="2" type="ORF">CFK41_12910</name>
</gene>
<evidence type="ECO:0000256" key="1">
    <source>
        <dbReference type="SAM" id="Phobius"/>
    </source>
</evidence>
<dbReference type="EMBL" id="CP023564">
    <property type="protein sequence ID" value="ATG55570.1"/>
    <property type="molecule type" value="Genomic_DNA"/>
</dbReference>
<dbReference type="AlphaFoldDB" id="A0A291GZE9"/>
<keyword evidence="3" id="KW-1185">Reference proteome</keyword>